<keyword evidence="4" id="KW-1185">Reference proteome</keyword>
<accession>A0A4W4G0N2</accession>
<dbReference type="PANTHER" id="PTHR46606:SF1">
    <property type="entry name" value="SHOOTIN-1"/>
    <property type="match status" value="1"/>
</dbReference>
<dbReference type="GO" id="GO:0048812">
    <property type="term" value="P:neuron projection morphogenesis"/>
    <property type="evidence" value="ECO:0007669"/>
    <property type="project" value="TreeGrafter"/>
</dbReference>
<reference evidence="3" key="4">
    <citation type="submission" date="2025-08" db="UniProtKB">
        <authorList>
            <consortium name="Ensembl"/>
        </authorList>
    </citation>
    <scope>IDENTIFICATION</scope>
</reference>
<evidence type="ECO:0000256" key="2">
    <source>
        <dbReference type="SAM" id="MobiDB-lite"/>
    </source>
</evidence>
<dbReference type="GO" id="GO:2001224">
    <property type="term" value="P:positive regulation of neuron migration"/>
    <property type="evidence" value="ECO:0007669"/>
    <property type="project" value="TreeGrafter"/>
</dbReference>
<dbReference type="Ensembl" id="ENSEEET00000030171.2">
    <property type="protein sequence ID" value="ENSEEEP00000029823.2"/>
    <property type="gene ID" value="ENSEEEG00000014285.2"/>
</dbReference>
<keyword evidence="1" id="KW-0175">Coiled coil</keyword>
<dbReference type="InterPro" id="IPR024849">
    <property type="entry name" value="Shootin-1"/>
</dbReference>
<reference evidence="3" key="5">
    <citation type="submission" date="2025-09" db="UniProtKB">
        <authorList>
            <consortium name="Ensembl"/>
        </authorList>
    </citation>
    <scope>IDENTIFICATION</scope>
</reference>
<gene>
    <name evidence="3" type="primary">shtn3</name>
</gene>
<feature type="coiled-coil region" evidence="1">
    <location>
        <begin position="92"/>
        <end position="147"/>
    </location>
</feature>
<evidence type="ECO:0008006" key="5">
    <source>
        <dbReference type="Google" id="ProtNLM"/>
    </source>
</evidence>
<organism evidence="3 4">
    <name type="scientific">Electrophorus electricus</name>
    <name type="common">Electric eel</name>
    <name type="synonym">Gymnotus electricus</name>
    <dbReference type="NCBI Taxonomy" id="8005"/>
    <lineage>
        <taxon>Eukaryota</taxon>
        <taxon>Metazoa</taxon>
        <taxon>Chordata</taxon>
        <taxon>Craniata</taxon>
        <taxon>Vertebrata</taxon>
        <taxon>Euteleostomi</taxon>
        <taxon>Actinopterygii</taxon>
        <taxon>Neopterygii</taxon>
        <taxon>Teleostei</taxon>
        <taxon>Ostariophysi</taxon>
        <taxon>Gymnotiformes</taxon>
        <taxon>Gymnotoidei</taxon>
        <taxon>Gymnotidae</taxon>
        <taxon>Electrophorus</taxon>
    </lineage>
</organism>
<dbReference type="AlphaFoldDB" id="A0A4W4G0N2"/>
<protein>
    <recommendedName>
        <fullName evidence="5">Shootin-1</fullName>
    </recommendedName>
</protein>
<feature type="region of interest" description="Disordered" evidence="2">
    <location>
        <begin position="393"/>
        <end position="539"/>
    </location>
</feature>
<dbReference type="GeneTree" id="ENSGT00510000048167"/>
<evidence type="ECO:0000313" key="3">
    <source>
        <dbReference type="Ensembl" id="ENSEEEP00000029823.2"/>
    </source>
</evidence>
<feature type="compositionally biased region" description="Polar residues" evidence="2">
    <location>
        <begin position="397"/>
        <end position="416"/>
    </location>
</feature>
<name>A0A4W4G0N2_ELEEL</name>
<reference evidence="4" key="2">
    <citation type="journal article" date="2017" name="Sci. Adv.">
        <title>A tail of two voltages: Proteomic comparison of the three electric organs of the electric eel.</title>
        <authorList>
            <person name="Traeger L.L."/>
            <person name="Sabat G."/>
            <person name="Barrett-Wilt G.A."/>
            <person name="Wells G.B."/>
            <person name="Sussman M.R."/>
        </authorList>
    </citation>
    <scope>NUCLEOTIDE SEQUENCE [LARGE SCALE GENOMIC DNA]</scope>
</reference>
<dbReference type="OMA" id="EGHMSHV"/>
<evidence type="ECO:0000313" key="4">
    <source>
        <dbReference type="Proteomes" id="UP000314983"/>
    </source>
</evidence>
<dbReference type="STRING" id="8005.ENSEEEP00000029823"/>
<dbReference type="PANTHER" id="PTHR46606">
    <property type="entry name" value="SHOOTIN-1"/>
    <property type="match status" value="1"/>
</dbReference>
<feature type="compositionally biased region" description="Basic and acidic residues" evidence="2">
    <location>
        <begin position="417"/>
        <end position="426"/>
    </location>
</feature>
<dbReference type="GO" id="GO:0005737">
    <property type="term" value="C:cytoplasm"/>
    <property type="evidence" value="ECO:0007669"/>
    <property type="project" value="TreeGrafter"/>
</dbReference>
<dbReference type="Proteomes" id="UP000314983">
    <property type="component" value="Chromosome 12"/>
</dbReference>
<feature type="compositionally biased region" description="Low complexity" evidence="2">
    <location>
        <begin position="434"/>
        <end position="445"/>
    </location>
</feature>
<dbReference type="GO" id="GO:0044295">
    <property type="term" value="C:axonal growth cone"/>
    <property type="evidence" value="ECO:0007669"/>
    <property type="project" value="TreeGrafter"/>
</dbReference>
<proteinExistence type="predicted"/>
<reference evidence="3" key="3">
    <citation type="submission" date="2020-05" db="EMBL/GenBank/DDBJ databases">
        <title>Electrophorus electricus (electric eel) genome, fEleEle1, primary haplotype.</title>
        <authorList>
            <person name="Myers G."/>
            <person name="Meyer A."/>
            <person name="Fedrigo O."/>
            <person name="Formenti G."/>
            <person name="Rhie A."/>
            <person name="Tracey A."/>
            <person name="Sims Y."/>
            <person name="Jarvis E.D."/>
        </authorList>
    </citation>
    <scope>NUCLEOTIDE SEQUENCE [LARGE SCALE GENOMIC DNA]</scope>
</reference>
<reference evidence="4" key="1">
    <citation type="journal article" date="2014" name="Science">
        <title>Nonhuman genetics. Genomic basis for the convergent evolution of electric organs.</title>
        <authorList>
            <person name="Gallant J.R."/>
            <person name="Traeger L.L."/>
            <person name="Volkening J.D."/>
            <person name="Moffett H."/>
            <person name="Chen P.H."/>
            <person name="Novina C.D."/>
            <person name="Phillips G.N.Jr."/>
            <person name="Anand R."/>
            <person name="Wells G.B."/>
            <person name="Pinch M."/>
            <person name="Guth R."/>
            <person name="Unguez G.A."/>
            <person name="Albert J.S."/>
            <person name="Zakon H.H."/>
            <person name="Samanta M.P."/>
            <person name="Sussman M.R."/>
        </authorList>
    </citation>
    <scope>NUCLEOTIDE SEQUENCE [LARGE SCALE GENOMIC DNA]</scope>
</reference>
<feature type="compositionally biased region" description="Polar residues" evidence="2">
    <location>
        <begin position="529"/>
        <end position="539"/>
    </location>
</feature>
<evidence type="ECO:0000256" key="1">
    <source>
        <dbReference type="SAM" id="Coils"/>
    </source>
</evidence>
<dbReference type="GO" id="GO:0031252">
    <property type="term" value="C:cell leading edge"/>
    <property type="evidence" value="ECO:0007669"/>
    <property type="project" value="TreeGrafter"/>
</dbReference>
<sequence>MSIHCERVTDKLLCVSQMVIEEVSVLQTQLEIEKSCRENAEALATKLNCENRKLKYLSLSSRPCLDELLPSISDCISLEEEADPQEHSPDPYAQYQRQVKDLQETVNTLLEEKKQLACQLQEQQRQLEELTALTVKEQAEMKELHKTIEQQSKTIKRFNRVSMMATQEYEGLKEQLDLEHNLRQKAETYAHEMLVKQKEANRQSMILLQQMDPSVQLLKALEDVANMTKTLEQERLQHQEKVHHPSTYLQCQKERHTPCIHLNNHVADKLMQMLGDVLGSLIAIMRKSSKAGKGSPKLEQAPVTEGVDDVKVKAVNEMMERIKHGVVLRPVKGQDTKVNLSIPSTEEKQQETAMEELKGILDTVKKSPSRGLQETLPVKKDSELEVILRRRRKQACDTASDSPISKVCSSDSLNGRHSSDSGRETDGPGGGSLSGSEAGSRSSSDSGREAVPTQSCSEQGAEPDGLRQTGTYHTPLSGKGPCEPTDNSSCAWEQKDEDQEKTEWPSQMQPQPLSEEPQGVLSSSEDHSSAVNSSMDAEC</sequence>